<evidence type="ECO:0000256" key="1">
    <source>
        <dbReference type="SAM" id="MobiDB-lite"/>
    </source>
</evidence>
<gene>
    <name evidence="3" type="ORF">BDQ94DRAFT_132392</name>
</gene>
<keyword evidence="2" id="KW-1133">Transmembrane helix</keyword>
<feature type="compositionally biased region" description="Low complexity" evidence="1">
    <location>
        <begin position="51"/>
        <end position="65"/>
    </location>
</feature>
<dbReference type="GeneID" id="38132406"/>
<proteinExistence type="predicted"/>
<accession>A0A3F3QIJ8</accession>
<feature type="transmembrane region" description="Helical" evidence="2">
    <location>
        <begin position="20"/>
        <end position="40"/>
    </location>
</feature>
<name>A0A3F3QIJ8_9EURO</name>
<dbReference type="EMBL" id="KZ852032">
    <property type="protein sequence ID" value="RDH39108.1"/>
    <property type="molecule type" value="Genomic_DNA"/>
</dbReference>
<organism evidence="3 4">
    <name type="scientific">Aspergillus welwitschiae</name>
    <dbReference type="NCBI Taxonomy" id="1341132"/>
    <lineage>
        <taxon>Eukaryota</taxon>
        <taxon>Fungi</taxon>
        <taxon>Dikarya</taxon>
        <taxon>Ascomycota</taxon>
        <taxon>Pezizomycotina</taxon>
        <taxon>Eurotiomycetes</taxon>
        <taxon>Eurotiomycetidae</taxon>
        <taxon>Eurotiales</taxon>
        <taxon>Aspergillaceae</taxon>
        <taxon>Aspergillus</taxon>
        <taxon>Aspergillus subgen. Circumdati</taxon>
    </lineage>
</organism>
<dbReference type="RefSeq" id="XP_026632130.1">
    <property type="nucleotide sequence ID" value="XM_026764050.1"/>
</dbReference>
<reference evidence="3 4" key="1">
    <citation type="submission" date="2018-07" db="EMBL/GenBank/DDBJ databases">
        <title>The genomes of Aspergillus section Nigri reveals drivers in fungal speciation.</title>
        <authorList>
            <consortium name="DOE Joint Genome Institute"/>
            <person name="Vesth T.C."/>
            <person name="Nybo J."/>
            <person name="Theobald S."/>
            <person name="Brandl J."/>
            <person name="Frisvad J.C."/>
            <person name="Nielsen K.F."/>
            <person name="Lyhne E.K."/>
            <person name="Kogle M.E."/>
            <person name="Kuo A."/>
            <person name="Riley R."/>
            <person name="Clum A."/>
            <person name="Nolan M."/>
            <person name="Lipzen A."/>
            <person name="Salamov A."/>
            <person name="Henrissat B."/>
            <person name="Wiebenga A."/>
            <person name="De vries R.P."/>
            <person name="Grigoriev I.V."/>
            <person name="Mortensen U.H."/>
            <person name="Andersen M.R."/>
            <person name="Baker S.E."/>
        </authorList>
    </citation>
    <scope>NUCLEOTIDE SEQUENCE [LARGE SCALE GENOMIC DNA]</scope>
    <source>
        <strain evidence="3 4">CBS 139.54b</strain>
    </source>
</reference>
<evidence type="ECO:0000313" key="4">
    <source>
        <dbReference type="Proteomes" id="UP000253729"/>
    </source>
</evidence>
<evidence type="ECO:0000256" key="2">
    <source>
        <dbReference type="SAM" id="Phobius"/>
    </source>
</evidence>
<dbReference type="AlphaFoldDB" id="A0A3F3QIJ8"/>
<feature type="region of interest" description="Disordered" evidence="1">
    <location>
        <begin position="43"/>
        <end position="75"/>
    </location>
</feature>
<keyword evidence="4" id="KW-1185">Reference proteome</keyword>
<evidence type="ECO:0000313" key="3">
    <source>
        <dbReference type="EMBL" id="RDH39108.1"/>
    </source>
</evidence>
<keyword evidence="2" id="KW-0812">Transmembrane</keyword>
<dbReference type="Proteomes" id="UP000253729">
    <property type="component" value="Unassembled WGS sequence"/>
</dbReference>
<keyword evidence="2" id="KW-0472">Membrane</keyword>
<sequence>MWLSWEFLNFESHPSSPRVTTLMVCLFPIYLSVSIFGSLARENKGKESDHPSNNPSSSLPFPSNLDCTARWPSSI</sequence>
<protein>
    <submittedName>
        <fullName evidence="3">Uncharacterized protein</fullName>
    </submittedName>
</protein>